<evidence type="ECO:0000313" key="4">
    <source>
        <dbReference type="Proteomes" id="UP000318186"/>
    </source>
</evidence>
<feature type="region of interest" description="Disordered" evidence="1">
    <location>
        <begin position="39"/>
        <end position="62"/>
    </location>
</feature>
<feature type="compositionally biased region" description="Low complexity" evidence="1">
    <location>
        <begin position="44"/>
        <end position="56"/>
    </location>
</feature>
<feature type="region of interest" description="Disordered" evidence="1">
    <location>
        <begin position="75"/>
        <end position="111"/>
    </location>
</feature>
<proteinExistence type="predicted"/>
<evidence type="ECO:0000256" key="1">
    <source>
        <dbReference type="SAM" id="MobiDB-lite"/>
    </source>
</evidence>
<keyword evidence="2" id="KW-0732">Signal</keyword>
<protein>
    <submittedName>
        <fullName evidence="3">Uncharacterized protein</fullName>
    </submittedName>
</protein>
<organism evidence="3 4">
    <name type="scientific">Streptomyces brevispora</name>
    <dbReference type="NCBI Taxonomy" id="887462"/>
    <lineage>
        <taxon>Bacteria</taxon>
        <taxon>Bacillati</taxon>
        <taxon>Actinomycetota</taxon>
        <taxon>Actinomycetes</taxon>
        <taxon>Kitasatosporales</taxon>
        <taxon>Streptomycetaceae</taxon>
        <taxon>Streptomyces</taxon>
    </lineage>
</organism>
<dbReference type="PROSITE" id="PS51257">
    <property type="entry name" value="PROKAR_LIPOPROTEIN"/>
    <property type="match status" value="1"/>
</dbReference>
<gene>
    <name evidence="3" type="ORF">FHX80_113616</name>
</gene>
<evidence type="ECO:0000256" key="2">
    <source>
        <dbReference type="SAM" id="SignalP"/>
    </source>
</evidence>
<sequence length="111" mass="11476">MRRAHRLLAGLLTAGALLTTTAGCAQSVDPIERLGRKAVQRVNRSPSAPAVRPAPARGDHGASGAMVVVACVRSPEDGHVRPPSPQSRWWPGGPVPHDGAGPGPRAGCARR</sequence>
<comment type="caution">
    <text evidence="3">The sequence shown here is derived from an EMBL/GenBank/DDBJ whole genome shotgun (WGS) entry which is preliminary data.</text>
</comment>
<feature type="chain" id="PRO_5022060478" evidence="2">
    <location>
        <begin position="26"/>
        <end position="111"/>
    </location>
</feature>
<feature type="signal peptide" evidence="2">
    <location>
        <begin position="1"/>
        <end position="25"/>
    </location>
</feature>
<reference evidence="3 4" key="1">
    <citation type="submission" date="2019-06" db="EMBL/GenBank/DDBJ databases">
        <title>Sequencing the genomes of 1000 actinobacteria strains.</title>
        <authorList>
            <person name="Klenk H.-P."/>
        </authorList>
    </citation>
    <scope>NUCLEOTIDE SEQUENCE [LARGE SCALE GENOMIC DNA]</scope>
    <source>
        <strain evidence="3 4">DSM 42059</strain>
    </source>
</reference>
<dbReference type="AlphaFoldDB" id="A0A561V0L8"/>
<evidence type="ECO:0000313" key="3">
    <source>
        <dbReference type="EMBL" id="TWG05140.1"/>
    </source>
</evidence>
<dbReference type="EMBL" id="VIWW01000001">
    <property type="protein sequence ID" value="TWG05140.1"/>
    <property type="molecule type" value="Genomic_DNA"/>
</dbReference>
<dbReference type="RefSeq" id="WP_145765122.1">
    <property type="nucleotide sequence ID" value="NZ_VIWW01000001.1"/>
</dbReference>
<accession>A0A561V0L8</accession>
<dbReference type="Proteomes" id="UP000318186">
    <property type="component" value="Unassembled WGS sequence"/>
</dbReference>
<dbReference type="OrthoDB" id="4324286at2"/>
<name>A0A561V0L8_9ACTN</name>